<accession>A0A168RBD2</accession>
<dbReference type="NCBIfam" id="TIGR01453">
    <property type="entry name" value="grpIintron_endo"/>
    <property type="match status" value="1"/>
</dbReference>
<dbReference type="GeneID" id="27910849"/>
<keyword evidence="2" id="KW-0496">Mitochondrion</keyword>
<dbReference type="InterPro" id="IPR006350">
    <property type="entry name" value="Intron_endoG1"/>
</dbReference>
<dbReference type="InterPro" id="IPR000305">
    <property type="entry name" value="GIY-YIG_endonuc"/>
</dbReference>
<dbReference type="GO" id="GO:0004519">
    <property type="term" value="F:endonuclease activity"/>
    <property type="evidence" value="ECO:0007669"/>
    <property type="project" value="InterPro"/>
</dbReference>
<dbReference type="InterPro" id="IPR035901">
    <property type="entry name" value="GIY-YIG_endonuc_sf"/>
</dbReference>
<dbReference type="SUPFAM" id="SSF82771">
    <property type="entry name" value="GIY-YIG endonuclease"/>
    <property type="match status" value="1"/>
</dbReference>
<feature type="domain" description="GIY-YIG" evidence="1">
    <location>
        <begin position="56"/>
        <end position="144"/>
    </location>
</feature>
<dbReference type="RefSeq" id="YP_009254046.1">
    <property type="nucleotide sequence ID" value="NC_030206.1"/>
</dbReference>
<dbReference type="PROSITE" id="PS50164">
    <property type="entry name" value="GIY_YIG"/>
    <property type="match status" value="1"/>
</dbReference>
<dbReference type="Pfam" id="PF01541">
    <property type="entry name" value="GIY-YIG"/>
    <property type="match status" value="1"/>
</dbReference>
<protein>
    <recommendedName>
        <fullName evidence="1">GIY-YIG domain-containing protein</fullName>
    </recommendedName>
</protein>
<organism evidence="2">
    <name type="scientific">Hypomyces aurantius</name>
    <dbReference type="NCBI Taxonomy" id="29852"/>
    <lineage>
        <taxon>Eukaryota</taxon>
        <taxon>Fungi</taxon>
        <taxon>Dikarya</taxon>
        <taxon>Ascomycota</taxon>
        <taxon>Pezizomycotina</taxon>
        <taxon>Sordariomycetes</taxon>
        <taxon>Hypocreomycetidae</taxon>
        <taxon>Hypocreales</taxon>
        <taxon>Hypocreaceae</taxon>
        <taxon>Hypomyces</taxon>
    </lineage>
</organism>
<dbReference type="SMART" id="SM00465">
    <property type="entry name" value="GIYc"/>
    <property type="match status" value="1"/>
</dbReference>
<dbReference type="Gene3D" id="3.40.1440.10">
    <property type="entry name" value="GIY-YIG endonuclease"/>
    <property type="match status" value="1"/>
</dbReference>
<dbReference type="AlphaFoldDB" id="A0A168RBD2"/>
<geneLocation type="mitochondrion" evidence="2"/>
<evidence type="ECO:0000313" key="2">
    <source>
        <dbReference type="EMBL" id="ANC62731.1"/>
    </source>
</evidence>
<proteinExistence type="predicted"/>
<reference evidence="2" key="1">
    <citation type="submission" date="2016-02" db="EMBL/GenBank/DDBJ databases">
        <authorList>
            <person name="Wen L."/>
            <person name="He K."/>
            <person name="Yang H."/>
        </authorList>
    </citation>
    <scope>NUCLEOTIDE SEQUENCE</scope>
</reference>
<gene>
    <name evidence="2" type="primary">orf308</name>
</gene>
<sequence>MKITVSGVLLFLGSYILLNKNILNALDRLKPNKSLKIYENFYKDRKDLYKEFKGDKKGYIYMIVNKLNGKCYVGSSRSIKTRLYNYFNLALAAAQKGRPISSAILKYGLLNFAFIILEEVDLNVQNLEERETFWIKLIKPEYNSVKEAAINVSIPHKDDTKLKISKSRSSGSIYIYDEFKTLLVIVPSLRSLAVLLGSSSISISLKRAMENKALFRSSWYISNHLFNEDDKPLIDITSSEYINLIETMNSQKHIRKAIFVFKDGEFLQKYDGILAVEKALNIYHDVIKSNIEKNTTYNGYWFSYHRIN</sequence>
<dbReference type="CDD" id="cd10445">
    <property type="entry name" value="GIY-YIG_bI1_like"/>
    <property type="match status" value="1"/>
</dbReference>
<dbReference type="EMBL" id="KU666552">
    <property type="protein sequence ID" value="ANC62731.1"/>
    <property type="molecule type" value="Genomic_DNA"/>
</dbReference>
<name>A0A168RBD2_9HYPO</name>
<evidence type="ECO:0000259" key="1">
    <source>
        <dbReference type="PROSITE" id="PS50164"/>
    </source>
</evidence>